<protein>
    <recommendedName>
        <fullName evidence="4">XtrA/YqaO family protein</fullName>
    </recommendedName>
</protein>
<sequence length="65" mass="7457">MNKDITFNTDALLLGIGIMELPMNCVVVISEGIAKVRELPEHGEYRIVTHQGKIKRMRREEGEEF</sequence>
<reference evidence="1 3" key="1">
    <citation type="submission" date="2024-06" db="EMBL/GenBank/DDBJ databases">
        <title>Sorghum-associated microbial communities from plants grown in Nebraska, USA.</title>
        <authorList>
            <person name="Schachtman D."/>
        </authorList>
    </citation>
    <scope>NUCLEOTIDE SEQUENCE [LARGE SCALE GENOMIC DNA]</scope>
    <source>
        <strain evidence="1 3">1288</strain>
    </source>
</reference>
<comment type="caution">
    <text evidence="1">The sequence shown here is derived from an EMBL/GenBank/DDBJ whole genome shotgun (WGS) entry which is preliminary data.</text>
</comment>
<organism evidence="1 3">
    <name type="scientific">Sporosarcina psychrophila</name>
    <name type="common">Bacillus psychrophilus</name>
    <dbReference type="NCBI Taxonomy" id="1476"/>
    <lineage>
        <taxon>Bacteria</taxon>
        <taxon>Bacillati</taxon>
        <taxon>Bacillota</taxon>
        <taxon>Bacilli</taxon>
        <taxon>Bacillales</taxon>
        <taxon>Caryophanaceae</taxon>
        <taxon>Sporosarcina</taxon>
    </lineage>
</organism>
<accession>A0ABV2K9U7</accession>
<dbReference type="Pfam" id="PF17356">
    <property type="entry name" value="PBSX_XtrA"/>
    <property type="match status" value="1"/>
</dbReference>
<dbReference type="Proteomes" id="UP001549104">
    <property type="component" value="Unassembled WGS sequence"/>
</dbReference>
<name>A0ABV2K9U7_SPOPS</name>
<evidence type="ECO:0000313" key="3">
    <source>
        <dbReference type="Proteomes" id="UP001549104"/>
    </source>
</evidence>
<evidence type="ECO:0000313" key="2">
    <source>
        <dbReference type="EMBL" id="MET3658363.1"/>
    </source>
</evidence>
<gene>
    <name evidence="1" type="ORF">ABIC55_002951</name>
    <name evidence="2" type="ORF">ABIC55_003480</name>
</gene>
<evidence type="ECO:0000313" key="1">
    <source>
        <dbReference type="EMBL" id="MET3657854.1"/>
    </source>
</evidence>
<evidence type="ECO:0008006" key="4">
    <source>
        <dbReference type="Google" id="ProtNLM"/>
    </source>
</evidence>
<proteinExistence type="predicted"/>
<dbReference type="EMBL" id="JBEPME010000004">
    <property type="protein sequence ID" value="MET3657854.1"/>
    <property type="molecule type" value="Genomic_DNA"/>
</dbReference>
<keyword evidence="3" id="KW-1185">Reference proteome</keyword>
<dbReference type="InterPro" id="IPR035530">
    <property type="entry name" value="PBSX_XtrA"/>
</dbReference>
<dbReference type="EMBL" id="JBEPME010000005">
    <property type="protein sequence ID" value="MET3658363.1"/>
    <property type="molecule type" value="Genomic_DNA"/>
</dbReference>